<protein>
    <submittedName>
        <fullName evidence="1">Uncharacterized protein</fullName>
    </submittedName>
</protein>
<dbReference type="EMBL" id="AP024237">
    <property type="protein sequence ID" value="BCO36567.1"/>
    <property type="molecule type" value="Genomic_DNA"/>
</dbReference>
<reference evidence="1 2" key="1">
    <citation type="submission" date="2020-12" db="EMBL/GenBank/DDBJ databases">
        <title>Complete genome sequence of Mycobacterium heckeshornense JCM 15655T, closely related to a pathogenic non-tuberculous mycobacterial species Mycobacterium xenopi.</title>
        <authorList>
            <person name="Yoshida M."/>
            <person name="Fukano H."/>
            <person name="Asakura T."/>
            <person name="Suzuki M."/>
            <person name="Hoshino Y."/>
        </authorList>
    </citation>
    <scope>NUCLEOTIDE SEQUENCE [LARGE SCALE GENOMIC DNA]</scope>
    <source>
        <strain evidence="1 2">JCM 15655</strain>
    </source>
</reference>
<proteinExistence type="predicted"/>
<sequence>MTEVDGASAPIVEDARTRARDTDVWRIATWLVPVAVQAVMAFGAGVM</sequence>
<evidence type="ECO:0000313" key="2">
    <source>
        <dbReference type="Proteomes" id="UP000595446"/>
    </source>
</evidence>
<accession>A0A7R7YRW0</accession>
<evidence type="ECO:0000313" key="1">
    <source>
        <dbReference type="EMBL" id="BCO36567.1"/>
    </source>
</evidence>
<keyword evidence="2" id="KW-1185">Reference proteome</keyword>
<dbReference type="AlphaFoldDB" id="A0A7R7YRW0"/>
<dbReference type="Proteomes" id="UP000595446">
    <property type="component" value="Chromosome"/>
</dbReference>
<organism evidence="1 2">
    <name type="scientific">Mycobacterium heckeshornense</name>
    <dbReference type="NCBI Taxonomy" id="110505"/>
    <lineage>
        <taxon>Bacteria</taxon>
        <taxon>Bacillati</taxon>
        <taxon>Actinomycetota</taxon>
        <taxon>Actinomycetes</taxon>
        <taxon>Mycobacteriales</taxon>
        <taxon>Mycobacteriaceae</taxon>
        <taxon>Mycobacterium</taxon>
    </lineage>
</organism>
<gene>
    <name evidence="1" type="ORF">MHEC_30000</name>
</gene>
<name>A0A7R7YRW0_9MYCO</name>